<evidence type="ECO:0000259" key="2">
    <source>
        <dbReference type="Pfam" id="PF22807"/>
    </source>
</evidence>
<evidence type="ECO:0000313" key="4">
    <source>
        <dbReference type="Proteomes" id="UP001275084"/>
    </source>
</evidence>
<dbReference type="InterPro" id="IPR011041">
    <property type="entry name" value="Quinoprot_gluc/sorb_DH_b-prop"/>
</dbReference>
<feature type="chain" id="PRO_5042505771" evidence="1">
    <location>
        <begin position="23"/>
        <end position="478"/>
    </location>
</feature>
<dbReference type="InterPro" id="IPR054539">
    <property type="entry name" value="Beta-prop_PDH"/>
</dbReference>
<comment type="caution">
    <text evidence="3">The sequence shown here is derived from an EMBL/GenBank/DDBJ whole genome shotgun (WGS) entry which is preliminary data.</text>
</comment>
<dbReference type="EMBL" id="JAUIQD010000005">
    <property type="protein sequence ID" value="KAK3350335.1"/>
    <property type="molecule type" value="Genomic_DNA"/>
</dbReference>
<dbReference type="AlphaFoldDB" id="A0AAJ0MDJ5"/>
<protein>
    <submittedName>
        <fullName evidence="3">Soluble quino protein glucose/sorbosone dehydrogenase</fullName>
    </submittedName>
</protein>
<keyword evidence="1" id="KW-0732">Signal</keyword>
<reference evidence="3" key="1">
    <citation type="journal article" date="2023" name="Mol. Phylogenet. Evol.">
        <title>Genome-scale phylogeny and comparative genomics of the fungal order Sordariales.</title>
        <authorList>
            <person name="Hensen N."/>
            <person name="Bonometti L."/>
            <person name="Westerberg I."/>
            <person name="Brannstrom I.O."/>
            <person name="Guillou S."/>
            <person name="Cros-Aarteil S."/>
            <person name="Calhoun S."/>
            <person name="Haridas S."/>
            <person name="Kuo A."/>
            <person name="Mondo S."/>
            <person name="Pangilinan J."/>
            <person name="Riley R."/>
            <person name="LaButti K."/>
            <person name="Andreopoulos B."/>
            <person name="Lipzen A."/>
            <person name="Chen C."/>
            <person name="Yan M."/>
            <person name="Daum C."/>
            <person name="Ng V."/>
            <person name="Clum A."/>
            <person name="Steindorff A."/>
            <person name="Ohm R.A."/>
            <person name="Martin F."/>
            <person name="Silar P."/>
            <person name="Natvig D.O."/>
            <person name="Lalanne C."/>
            <person name="Gautier V."/>
            <person name="Ament-Velasquez S.L."/>
            <person name="Kruys A."/>
            <person name="Hutchinson M.I."/>
            <person name="Powell A.J."/>
            <person name="Barry K."/>
            <person name="Miller A.N."/>
            <person name="Grigoriev I.V."/>
            <person name="Debuchy R."/>
            <person name="Gladieux P."/>
            <person name="Hiltunen Thoren M."/>
            <person name="Johannesson H."/>
        </authorList>
    </citation>
    <scope>NUCLEOTIDE SEQUENCE</scope>
    <source>
        <strain evidence="3">CBS 955.72</strain>
    </source>
</reference>
<dbReference type="Pfam" id="PF22807">
    <property type="entry name" value="TrAA12"/>
    <property type="match status" value="1"/>
</dbReference>
<dbReference type="PANTHER" id="PTHR47572:SF4">
    <property type="entry name" value="LACTONASE DRP35"/>
    <property type="match status" value="1"/>
</dbReference>
<dbReference type="SUPFAM" id="SSF50952">
    <property type="entry name" value="Soluble quinoprotein glucose dehydrogenase"/>
    <property type="match status" value="1"/>
</dbReference>
<dbReference type="PROSITE" id="PS51257">
    <property type="entry name" value="PROKAR_LIPOPROTEIN"/>
    <property type="match status" value="1"/>
</dbReference>
<dbReference type="Gene3D" id="2.120.10.30">
    <property type="entry name" value="TolB, C-terminal domain"/>
    <property type="match status" value="1"/>
</dbReference>
<feature type="domain" description="Pyrroloquinoline quinone-dependent pyranose dehydrogenase beta-propeller" evidence="2">
    <location>
        <begin position="36"/>
        <end position="426"/>
    </location>
</feature>
<dbReference type="PANTHER" id="PTHR47572">
    <property type="entry name" value="LIPOPROTEIN-RELATED"/>
    <property type="match status" value="1"/>
</dbReference>
<sequence>MKTNGFARMVLATGLSATAAAAAGCAKVLIPPYEIPSVHSGWEAQLVVGGLTKPRSIEFDSSGALLVVESGKGLTRHKLTDNGGTCVAVSDSTLLISQTSLNHGLALSTDGKTLYASTVEAVYAWAYDADKGTVSATPRVIVNNMSNNDLVTRTLLISRKEADKLVVSRGSSEGNEVKAAVLSSGLSQVRAFDLSNFTTNSKPYNFNTEGVVLGWGLRNSVGIGEHPVTGGIYGVENSVDGVTRNNKDIHENNPGEELNFFGYLNGTKTGGNYGYPHCFAVWEPTEIPDHDGLGVGDQFAVQENNTLSDEVCAKDFIAPRLTFPAHYAPLDIKFNKDGSEAYVSFHGSFDKTDPVGYRLASLAFDPATGEPEAPSDALNALTDIISNNNHNVCPGGCFRPVGLAFDTTGRLWMTSDTTGEIYVLQKKAGSPTATASGTIVTATGAPSSGAGIGAGWGWEVRLLGWGSLAFVGGFLALV</sequence>
<evidence type="ECO:0000313" key="3">
    <source>
        <dbReference type="EMBL" id="KAK3350335.1"/>
    </source>
</evidence>
<organism evidence="3 4">
    <name type="scientific">Lasiosphaeria hispida</name>
    <dbReference type="NCBI Taxonomy" id="260671"/>
    <lineage>
        <taxon>Eukaryota</taxon>
        <taxon>Fungi</taxon>
        <taxon>Dikarya</taxon>
        <taxon>Ascomycota</taxon>
        <taxon>Pezizomycotina</taxon>
        <taxon>Sordariomycetes</taxon>
        <taxon>Sordariomycetidae</taxon>
        <taxon>Sordariales</taxon>
        <taxon>Lasiosphaeriaceae</taxon>
        <taxon>Lasiosphaeria</taxon>
    </lineage>
</organism>
<reference evidence="3" key="2">
    <citation type="submission" date="2023-06" db="EMBL/GenBank/DDBJ databases">
        <authorList>
            <consortium name="Lawrence Berkeley National Laboratory"/>
            <person name="Haridas S."/>
            <person name="Hensen N."/>
            <person name="Bonometti L."/>
            <person name="Westerberg I."/>
            <person name="Brannstrom I.O."/>
            <person name="Guillou S."/>
            <person name="Cros-Aarteil S."/>
            <person name="Calhoun S."/>
            <person name="Kuo A."/>
            <person name="Mondo S."/>
            <person name="Pangilinan J."/>
            <person name="Riley R."/>
            <person name="Labutti K."/>
            <person name="Andreopoulos B."/>
            <person name="Lipzen A."/>
            <person name="Chen C."/>
            <person name="Yanf M."/>
            <person name="Daum C."/>
            <person name="Ng V."/>
            <person name="Clum A."/>
            <person name="Steindorff A."/>
            <person name="Ohm R."/>
            <person name="Martin F."/>
            <person name="Silar P."/>
            <person name="Natvig D."/>
            <person name="Lalanne C."/>
            <person name="Gautier V."/>
            <person name="Ament-Velasquez S.L."/>
            <person name="Kruys A."/>
            <person name="Hutchinson M.I."/>
            <person name="Powell A.J."/>
            <person name="Barry K."/>
            <person name="Miller A.N."/>
            <person name="Grigoriev I.V."/>
            <person name="Debuchy R."/>
            <person name="Gladieux P."/>
            <person name="Thoren M.H."/>
            <person name="Johannesson H."/>
        </authorList>
    </citation>
    <scope>NUCLEOTIDE SEQUENCE</scope>
    <source>
        <strain evidence="3">CBS 955.72</strain>
    </source>
</reference>
<dbReference type="Proteomes" id="UP001275084">
    <property type="component" value="Unassembled WGS sequence"/>
</dbReference>
<proteinExistence type="predicted"/>
<name>A0AAJ0MDJ5_9PEZI</name>
<feature type="signal peptide" evidence="1">
    <location>
        <begin position="1"/>
        <end position="22"/>
    </location>
</feature>
<evidence type="ECO:0000256" key="1">
    <source>
        <dbReference type="SAM" id="SignalP"/>
    </source>
</evidence>
<dbReference type="InterPro" id="IPR051262">
    <property type="entry name" value="SMP-30/CGR1_Lactonase"/>
</dbReference>
<dbReference type="InterPro" id="IPR011042">
    <property type="entry name" value="6-blade_b-propeller_TolB-like"/>
</dbReference>
<gene>
    <name evidence="3" type="ORF">B0T25DRAFT_263765</name>
</gene>
<accession>A0AAJ0MDJ5</accession>
<keyword evidence="4" id="KW-1185">Reference proteome</keyword>